<feature type="compositionally biased region" description="Polar residues" evidence="1">
    <location>
        <begin position="778"/>
        <end position="790"/>
    </location>
</feature>
<proteinExistence type="predicted"/>
<keyword evidence="3" id="KW-1185">Reference proteome</keyword>
<accession>A0A0H3M7Z2</accession>
<reference evidence="2 3" key="1">
    <citation type="journal article" date="2006" name="J. Bacteriol.">
        <title>Comparative genomic analysis of three strains of Ehrlichia ruminantium reveals an active process of genome size plasticity.</title>
        <authorList>
            <person name="Frutos R."/>
            <person name="Viari A."/>
            <person name="Ferraz C."/>
            <person name="Morgat A."/>
            <person name="Eychenie S."/>
            <person name="Kandassami Y."/>
            <person name="Chantal I."/>
            <person name="Bensaid A."/>
            <person name="Coissac E."/>
            <person name="Vachiery N."/>
            <person name="Demaille J."/>
            <person name="Martinez D."/>
        </authorList>
    </citation>
    <scope>NUCLEOTIDE SEQUENCE [LARGE SCALE GENOMIC DNA]</scope>
    <source>
        <strain evidence="2 3">Welgevonden</strain>
    </source>
</reference>
<gene>
    <name evidence="2" type="ordered locus">ERWE_CDS_02530</name>
</gene>
<feature type="compositionally biased region" description="Low complexity" evidence="1">
    <location>
        <begin position="726"/>
        <end position="735"/>
    </location>
</feature>
<feature type="compositionally biased region" description="Basic and acidic residues" evidence="1">
    <location>
        <begin position="766"/>
        <end position="776"/>
    </location>
</feature>
<dbReference type="GeneID" id="33058309"/>
<sequence>MLFTGGQHAMNKVKLNTRQKQLLDYIKSLIASYRPQRFSFFHHPILYLSDKFSRRFLNKQGNDSEASLLVTEEVRSYIIENSLSLDDLVIVSDQIECNNNKTSFLYKIFLNLVSLIAHQNQSNQALSQEHIFHPEDSTFSGIPNNHTFNPQLLEDYTLFVQRYLNNSNTRVLCNEALKTIYTTSLLTPQNVLLRGLALAILSIANNNGYDFPLTENAAEQLKTEYCTAVSLILTALTTNHRDNTLSTLREDFAREHPNINRFINFAGIVNANVLALSFGYVMGILCGFVTRTHSEYAVDRSRNDVKAFTGSNFTIKHNRTLYQQYITQYRNNATTFAQLHTNSSSNNGTNVTVVFAPEHSSEYFPEYAGIMNGIPAVLTTIVSATQLFCALPATMCGEMRNRYILDRLSQNSLTLGGRHEDLHLMGSMIFRWVGNVAVQPSDLITHDIKDTALKFSIFRFFLPSSFIEEPAKLQSVANALARSSYRSRKKVLLRPPYMYTSFAITLVLEYVGASLNKTLLVAGIKALRPLSLLMALCYNRGRVLYSRSMERYTCASLTRLTSSLVVLPMFDLLGDKLRYLSLATGIDVVLSVYADIVCGQVMDSISTVQLNIATIQDLIDDSIQQNRSHIFIMPLAERGHLRHMSQLTVEEMMALLNEEVRVMEEEVSSSPSIREVTDEEAEQIIREQNACRSRRQQRSDLNAPEQPEGATGSCCPSIELCFTKSQSTKKSSSRTTKSKSKKSSTRNTPELLQLRYGSYVFSSHNNEERSLEDHHNIPISSETTEGTPLSSVVVESRQEGQTIPRQLSSVDLSSIICNQATSSARDRPRTT</sequence>
<protein>
    <submittedName>
        <fullName evidence="2">Uncharacterized protein</fullName>
    </submittedName>
</protein>
<name>A0A0H3M7Z2_EHRRW</name>
<feature type="region of interest" description="Disordered" evidence="1">
    <location>
        <begin position="766"/>
        <end position="805"/>
    </location>
</feature>
<feature type="region of interest" description="Disordered" evidence="1">
    <location>
        <begin position="688"/>
        <end position="714"/>
    </location>
</feature>
<evidence type="ECO:0000313" key="2">
    <source>
        <dbReference type="EMBL" id="CAI26747.1"/>
    </source>
</evidence>
<dbReference type="RefSeq" id="WP_011154933.1">
    <property type="nucleotide sequence ID" value="NC_005295.2"/>
</dbReference>
<feature type="region of interest" description="Disordered" evidence="1">
    <location>
        <begin position="726"/>
        <end position="749"/>
    </location>
</feature>
<dbReference type="HOGENOM" id="CLU_349082_0_0_5"/>
<dbReference type="AlphaFoldDB" id="A0A0H3M7Z2"/>
<evidence type="ECO:0000313" key="3">
    <source>
        <dbReference type="Proteomes" id="UP000001021"/>
    </source>
</evidence>
<dbReference type="Proteomes" id="UP000001021">
    <property type="component" value="Chromosome"/>
</dbReference>
<dbReference type="EMBL" id="CR925678">
    <property type="protein sequence ID" value="CAI26747.1"/>
    <property type="molecule type" value="Genomic_DNA"/>
</dbReference>
<evidence type="ECO:0000256" key="1">
    <source>
        <dbReference type="SAM" id="MobiDB-lite"/>
    </source>
</evidence>
<organism evidence="2 3">
    <name type="scientific">Ehrlichia ruminantium (strain Welgevonden)</name>
    <dbReference type="NCBI Taxonomy" id="254945"/>
    <lineage>
        <taxon>Bacteria</taxon>
        <taxon>Pseudomonadati</taxon>
        <taxon>Pseudomonadota</taxon>
        <taxon>Alphaproteobacteria</taxon>
        <taxon>Rickettsiales</taxon>
        <taxon>Anaplasmataceae</taxon>
        <taxon>Ehrlichia</taxon>
    </lineage>
</organism>
<dbReference type="KEGG" id="erw:ERWE_CDS_02530"/>
<dbReference type="KEGG" id="eru:Erum2490"/>